<dbReference type="Proteomes" id="UP001501442">
    <property type="component" value="Unassembled WGS sequence"/>
</dbReference>
<evidence type="ECO:0000313" key="3">
    <source>
        <dbReference type="Proteomes" id="UP001501442"/>
    </source>
</evidence>
<keyword evidence="3" id="KW-1185">Reference proteome</keyword>
<feature type="region of interest" description="Disordered" evidence="1">
    <location>
        <begin position="1"/>
        <end position="20"/>
    </location>
</feature>
<comment type="caution">
    <text evidence="2">The sequence shown here is derived from an EMBL/GenBank/DDBJ whole genome shotgun (WGS) entry which is preliminary data.</text>
</comment>
<feature type="compositionally biased region" description="Basic residues" evidence="1">
    <location>
        <begin position="1"/>
        <end position="18"/>
    </location>
</feature>
<sequence>MSGRGRRAARPPTPHRRPPVLVGGLVVDHRDHRGRVACYDFAQLPVAEGLQRSLARVFAARCSSNGWASHRTSEGYWLPVRSFASWLAGLPAPPTEVAQITAAIWDAWRISRPATVGGQQQVTRVAALLLNDEHLSRSAAEVMARRMVRPRRVEESYQAGDFDQIKVAARRMFRSAVLRIEDNAAHLERWRGGAFEEGSREWLVGEALECLARTADVPSYPRAHNGTRRVRYRYLRALGGESGACTWQRLFLSRDEAVALGVLLMAEFGWNLSVIDTLAVPRATPDADPDEPTYRLELVKRRRGSGRHHETRNVTDHGAGSGGRLITQSLRATRFARAIVEDLAPGTDRLLVWRTTMPHQGQDNGVGPLLRMGISGQTLTGWGRVNGAGGSPFRRGRRTVQVVRGEPLQNTQDTHDRVYVLSDPQTQRATVPLLADGAESALRHAQQAVLVAQLRDQADPGDVPTATADCTDPDHGPFPAPGGGCGASFLMCLGCTNAHIHPGHHSRLAHLHHALGNLRSAMSPRLWQSDWADAHTRLEDLRERLGPATWAQALSRVTDVDRALVGGLLTGALDA</sequence>
<evidence type="ECO:0008006" key="4">
    <source>
        <dbReference type="Google" id="ProtNLM"/>
    </source>
</evidence>
<evidence type="ECO:0000256" key="1">
    <source>
        <dbReference type="SAM" id="MobiDB-lite"/>
    </source>
</evidence>
<name>A0ABP8UTH5_9ACTN</name>
<evidence type="ECO:0000313" key="2">
    <source>
        <dbReference type="EMBL" id="GAA4638987.1"/>
    </source>
</evidence>
<organism evidence="2 3">
    <name type="scientific">Actinoallomurus vinaceus</name>
    <dbReference type="NCBI Taxonomy" id="1080074"/>
    <lineage>
        <taxon>Bacteria</taxon>
        <taxon>Bacillati</taxon>
        <taxon>Actinomycetota</taxon>
        <taxon>Actinomycetes</taxon>
        <taxon>Streptosporangiales</taxon>
        <taxon>Thermomonosporaceae</taxon>
        <taxon>Actinoallomurus</taxon>
    </lineage>
</organism>
<accession>A0ABP8UTH5</accession>
<feature type="region of interest" description="Disordered" evidence="1">
    <location>
        <begin position="301"/>
        <end position="323"/>
    </location>
</feature>
<reference evidence="3" key="1">
    <citation type="journal article" date="2019" name="Int. J. Syst. Evol. Microbiol.">
        <title>The Global Catalogue of Microorganisms (GCM) 10K type strain sequencing project: providing services to taxonomists for standard genome sequencing and annotation.</title>
        <authorList>
            <consortium name="The Broad Institute Genomics Platform"/>
            <consortium name="The Broad Institute Genome Sequencing Center for Infectious Disease"/>
            <person name="Wu L."/>
            <person name="Ma J."/>
        </authorList>
    </citation>
    <scope>NUCLEOTIDE SEQUENCE [LARGE SCALE GENOMIC DNA]</scope>
    <source>
        <strain evidence="3">JCM 17939</strain>
    </source>
</reference>
<dbReference type="EMBL" id="BAABHK010000025">
    <property type="protein sequence ID" value="GAA4638987.1"/>
    <property type="molecule type" value="Genomic_DNA"/>
</dbReference>
<proteinExistence type="predicted"/>
<gene>
    <name evidence="2" type="ORF">GCM10023196_098840</name>
</gene>
<protein>
    <recommendedName>
        <fullName evidence="4">Integrase</fullName>
    </recommendedName>
</protein>